<evidence type="ECO:0000256" key="3">
    <source>
        <dbReference type="ARBA" id="ARBA00022989"/>
    </source>
</evidence>
<dbReference type="OrthoDB" id="10262359at2759"/>
<dbReference type="AlphaFoldDB" id="A0A2G9UYH4"/>
<evidence type="ECO:0000313" key="7">
    <source>
        <dbReference type="EMBL" id="PIO75291.1"/>
    </source>
</evidence>
<evidence type="ECO:0000256" key="5">
    <source>
        <dbReference type="SAM" id="Phobius"/>
    </source>
</evidence>
<evidence type="ECO:0000256" key="1">
    <source>
        <dbReference type="ARBA" id="ARBA00004141"/>
    </source>
</evidence>
<name>A0A2G9UYH4_TELCI</name>
<dbReference type="Pfam" id="PF05154">
    <property type="entry name" value="TM2"/>
    <property type="match status" value="1"/>
</dbReference>
<keyword evidence="2 5" id="KW-0812">Transmembrane</keyword>
<keyword evidence="4 5" id="KW-0472">Membrane</keyword>
<dbReference type="GO" id="GO:0016020">
    <property type="term" value="C:membrane"/>
    <property type="evidence" value="ECO:0007669"/>
    <property type="project" value="UniProtKB-SubCell"/>
</dbReference>
<dbReference type="PANTHER" id="PTHR44733">
    <property type="entry name" value="DNAJ HOMOLOG SUBFAMILY C MEMBER 22"/>
    <property type="match status" value="1"/>
</dbReference>
<dbReference type="EMBL" id="KZ345157">
    <property type="protein sequence ID" value="PIO75291.1"/>
    <property type="molecule type" value="Genomic_DNA"/>
</dbReference>
<feature type="transmembrane region" description="Helical" evidence="5">
    <location>
        <begin position="20"/>
        <end position="37"/>
    </location>
</feature>
<feature type="domain" description="TM2" evidence="6">
    <location>
        <begin position="20"/>
        <end position="62"/>
    </location>
</feature>
<sequence length="103" mass="11904">MADEDVEVVDNVRLADALKARILLMFGGVVGLHRLYLEQIPETFIYISTGGVFLLGVLYDSFFLGKQVEFYNMLKLGEGEEMKKYKYVFRVIFSLPIKEEKEK</sequence>
<comment type="subcellular location">
    <subcellularLocation>
        <location evidence="1">Membrane</location>
        <topology evidence="1">Multi-pass membrane protein</topology>
    </subcellularLocation>
</comment>
<evidence type="ECO:0000256" key="2">
    <source>
        <dbReference type="ARBA" id="ARBA00022692"/>
    </source>
</evidence>
<evidence type="ECO:0000259" key="6">
    <source>
        <dbReference type="Pfam" id="PF05154"/>
    </source>
</evidence>
<protein>
    <submittedName>
        <fullName evidence="7">TM2 domain protein</fullName>
    </submittedName>
</protein>
<keyword evidence="8" id="KW-1185">Reference proteome</keyword>
<organism evidence="7 8">
    <name type="scientific">Teladorsagia circumcincta</name>
    <name type="common">Brown stomach worm</name>
    <name type="synonym">Ostertagia circumcincta</name>
    <dbReference type="NCBI Taxonomy" id="45464"/>
    <lineage>
        <taxon>Eukaryota</taxon>
        <taxon>Metazoa</taxon>
        <taxon>Ecdysozoa</taxon>
        <taxon>Nematoda</taxon>
        <taxon>Chromadorea</taxon>
        <taxon>Rhabditida</taxon>
        <taxon>Rhabditina</taxon>
        <taxon>Rhabditomorpha</taxon>
        <taxon>Strongyloidea</taxon>
        <taxon>Trichostrongylidae</taxon>
        <taxon>Teladorsagia</taxon>
    </lineage>
</organism>
<accession>A0A2G9UYH4</accession>
<evidence type="ECO:0000313" key="8">
    <source>
        <dbReference type="Proteomes" id="UP000230423"/>
    </source>
</evidence>
<evidence type="ECO:0000256" key="4">
    <source>
        <dbReference type="ARBA" id="ARBA00023136"/>
    </source>
</evidence>
<dbReference type="PANTHER" id="PTHR44733:SF1">
    <property type="entry name" value="DNAJ HOMOLOG SUBFAMILY C MEMBER 22"/>
    <property type="match status" value="1"/>
</dbReference>
<dbReference type="Proteomes" id="UP000230423">
    <property type="component" value="Unassembled WGS sequence"/>
</dbReference>
<feature type="transmembrane region" description="Helical" evidence="5">
    <location>
        <begin position="43"/>
        <end position="65"/>
    </location>
</feature>
<reference evidence="7 8" key="1">
    <citation type="submission" date="2015-09" db="EMBL/GenBank/DDBJ databases">
        <title>Draft genome of the parasitic nematode Teladorsagia circumcincta isolate WARC Sus (inbred).</title>
        <authorList>
            <person name="Mitreva M."/>
        </authorList>
    </citation>
    <scope>NUCLEOTIDE SEQUENCE [LARGE SCALE GENOMIC DNA]</scope>
    <source>
        <strain evidence="7 8">S</strain>
    </source>
</reference>
<gene>
    <name evidence="7" type="ORF">TELCIR_02677</name>
</gene>
<proteinExistence type="predicted"/>
<keyword evidence="3 5" id="KW-1133">Transmembrane helix</keyword>
<dbReference type="InterPro" id="IPR007829">
    <property type="entry name" value="TM2"/>
</dbReference>